<name>A0ABV4P6H5_9GAMM</name>
<dbReference type="Proteomes" id="UP001569428">
    <property type="component" value="Unassembled WGS sequence"/>
</dbReference>
<dbReference type="RefSeq" id="WP_371841815.1">
    <property type="nucleotide sequence ID" value="NZ_JBGMEK010000184.1"/>
</dbReference>
<protein>
    <recommendedName>
        <fullName evidence="3">Phage metallopeptidase domain-containing protein</fullName>
    </recommendedName>
</protein>
<accession>A0ABV4P6H5</accession>
<organism evidence="1 2">
    <name type="scientific">Microbulbifer epialgicus</name>
    <dbReference type="NCBI Taxonomy" id="393907"/>
    <lineage>
        <taxon>Bacteria</taxon>
        <taxon>Pseudomonadati</taxon>
        <taxon>Pseudomonadota</taxon>
        <taxon>Gammaproteobacteria</taxon>
        <taxon>Cellvibrionales</taxon>
        <taxon>Microbulbiferaceae</taxon>
        <taxon>Microbulbifer</taxon>
    </lineage>
</organism>
<evidence type="ECO:0000313" key="2">
    <source>
        <dbReference type="Proteomes" id="UP001569428"/>
    </source>
</evidence>
<keyword evidence="2" id="KW-1185">Reference proteome</keyword>
<reference evidence="1 2" key="1">
    <citation type="submission" date="2024-08" db="EMBL/GenBank/DDBJ databases">
        <authorList>
            <person name="Ishaq N."/>
        </authorList>
    </citation>
    <scope>NUCLEOTIDE SEQUENCE [LARGE SCALE GENOMIC DNA]</scope>
    <source>
        <strain evidence="1 2">DSM 18651</strain>
    </source>
</reference>
<sequence>MLGLPEADYDVRFASTREIEAATKGQPAWGTVTKEDGRWTILMEKSLSTKMGSTRFTQILAEELVHVEQLSTGYYKRLDANVRRYALETEATGWVIQHSAALGLRGSAFREFKKIHNTWESKWEKVAY</sequence>
<gene>
    <name evidence="1" type="ORF">ACCI49_24195</name>
</gene>
<evidence type="ECO:0008006" key="3">
    <source>
        <dbReference type="Google" id="ProtNLM"/>
    </source>
</evidence>
<proteinExistence type="predicted"/>
<dbReference type="EMBL" id="JBGMEK010000184">
    <property type="protein sequence ID" value="MFA0813972.1"/>
    <property type="molecule type" value="Genomic_DNA"/>
</dbReference>
<comment type="caution">
    <text evidence="1">The sequence shown here is derived from an EMBL/GenBank/DDBJ whole genome shotgun (WGS) entry which is preliminary data.</text>
</comment>
<evidence type="ECO:0000313" key="1">
    <source>
        <dbReference type="EMBL" id="MFA0813972.1"/>
    </source>
</evidence>